<evidence type="ECO:0000313" key="1">
    <source>
        <dbReference type="EMBL" id="KAF2863305.1"/>
    </source>
</evidence>
<evidence type="ECO:0000313" key="2">
    <source>
        <dbReference type="Proteomes" id="UP000799421"/>
    </source>
</evidence>
<protein>
    <submittedName>
        <fullName evidence="1">Uncharacterized protein</fullName>
    </submittedName>
</protein>
<reference evidence="1" key="1">
    <citation type="journal article" date="2020" name="Stud. Mycol.">
        <title>101 Dothideomycetes genomes: a test case for predicting lifestyles and emergence of pathogens.</title>
        <authorList>
            <person name="Haridas S."/>
            <person name="Albert R."/>
            <person name="Binder M."/>
            <person name="Bloem J."/>
            <person name="Labutti K."/>
            <person name="Salamov A."/>
            <person name="Andreopoulos B."/>
            <person name="Baker S."/>
            <person name="Barry K."/>
            <person name="Bills G."/>
            <person name="Bluhm B."/>
            <person name="Cannon C."/>
            <person name="Castanera R."/>
            <person name="Culley D."/>
            <person name="Daum C."/>
            <person name="Ezra D."/>
            <person name="Gonzalez J."/>
            <person name="Henrissat B."/>
            <person name="Kuo A."/>
            <person name="Liang C."/>
            <person name="Lipzen A."/>
            <person name="Lutzoni F."/>
            <person name="Magnuson J."/>
            <person name="Mondo S."/>
            <person name="Nolan M."/>
            <person name="Ohm R."/>
            <person name="Pangilinan J."/>
            <person name="Park H.-J."/>
            <person name="Ramirez L."/>
            <person name="Alfaro M."/>
            <person name="Sun H."/>
            <person name="Tritt A."/>
            <person name="Yoshinaga Y."/>
            <person name="Zwiers L.-H."/>
            <person name="Turgeon B."/>
            <person name="Goodwin S."/>
            <person name="Spatafora J."/>
            <person name="Crous P."/>
            <person name="Grigoriev I."/>
        </authorList>
    </citation>
    <scope>NUCLEOTIDE SEQUENCE</scope>
    <source>
        <strain evidence="1">CBS 480.64</strain>
    </source>
</reference>
<keyword evidence="2" id="KW-1185">Reference proteome</keyword>
<dbReference type="Proteomes" id="UP000799421">
    <property type="component" value="Unassembled WGS sequence"/>
</dbReference>
<name>A0A6A7C8K1_9PEZI</name>
<sequence length="87" mass="10101">MKNCPISPVCTLRKPQSQRVFLHRWCSWELALSRRQSFPLGNLLPQNPPFQSRLRALSASTAGCVCFVPFWWIFSPEIVLKKCPWLV</sequence>
<accession>A0A6A7C8K1</accession>
<dbReference type="AlphaFoldDB" id="A0A6A7C8K1"/>
<dbReference type="EMBL" id="MU005961">
    <property type="protein sequence ID" value="KAF2863305.1"/>
    <property type="molecule type" value="Genomic_DNA"/>
</dbReference>
<organism evidence="1 2">
    <name type="scientific">Piedraia hortae CBS 480.64</name>
    <dbReference type="NCBI Taxonomy" id="1314780"/>
    <lineage>
        <taxon>Eukaryota</taxon>
        <taxon>Fungi</taxon>
        <taxon>Dikarya</taxon>
        <taxon>Ascomycota</taxon>
        <taxon>Pezizomycotina</taxon>
        <taxon>Dothideomycetes</taxon>
        <taxon>Dothideomycetidae</taxon>
        <taxon>Capnodiales</taxon>
        <taxon>Piedraiaceae</taxon>
        <taxon>Piedraia</taxon>
    </lineage>
</organism>
<proteinExistence type="predicted"/>
<gene>
    <name evidence="1" type="ORF">K470DRAFT_122528</name>
</gene>